<dbReference type="InterPro" id="IPR036116">
    <property type="entry name" value="FN3_sf"/>
</dbReference>
<comment type="caution">
    <text evidence="7">The sequence shown here is derived from an EMBL/GenBank/DDBJ whole genome shotgun (WGS) entry which is preliminary data.</text>
</comment>
<evidence type="ECO:0000313" key="8">
    <source>
        <dbReference type="Proteomes" id="UP001501612"/>
    </source>
</evidence>
<dbReference type="PROSITE" id="PS50853">
    <property type="entry name" value="FN3"/>
    <property type="match status" value="5"/>
</dbReference>
<evidence type="ECO:0000256" key="1">
    <source>
        <dbReference type="ARBA" id="ARBA00022737"/>
    </source>
</evidence>
<evidence type="ECO:0000256" key="3">
    <source>
        <dbReference type="ARBA" id="ARBA00023326"/>
    </source>
</evidence>
<keyword evidence="8" id="KW-1185">Reference proteome</keyword>
<evidence type="ECO:0000256" key="5">
    <source>
        <dbReference type="SAM" id="SignalP"/>
    </source>
</evidence>
<keyword evidence="5" id="KW-0732">Signal</keyword>
<keyword evidence="3" id="KW-0624">Polysaccharide degradation</keyword>
<feature type="region of interest" description="Disordered" evidence="4">
    <location>
        <begin position="407"/>
        <end position="426"/>
    </location>
</feature>
<dbReference type="PANTHER" id="PTHR13817:SF73">
    <property type="entry name" value="FIBRONECTIN TYPE-III DOMAIN-CONTAINING PROTEIN"/>
    <property type="match status" value="1"/>
</dbReference>
<feature type="signal peptide" evidence="5">
    <location>
        <begin position="1"/>
        <end position="34"/>
    </location>
</feature>
<feature type="domain" description="Fibronectin type-III" evidence="6">
    <location>
        <begin position="53"/>
        <end position="143"/>
    </location>
</feature>
<dbReference type="RefSeq" id="WP_344006308.1">
    <property type="nucleotide sequence ID" value="NZ_BAAAMY010000004.1"/>
</dbReference>
<feature type="chain" id="PRO_5045390285" description="Fibronectin type-III domain-containing protein" evidence="5">
    <location>
        <begin position="35"/>
        <end position="508"/>
    </location>
</feature>
<protein>
    <recommendedName>
        <fullName evidence="6">Fibronectin type-III domain-containing protein</fullName>
    </recommendedName>
</protein>
<organism evidence="7 8">
    <name type="scientific">Nocardioides lentus</name>
    <dbReference type="NCBI Taxonomy" id="338077"/>
    <lineage>
        <taxon>Bacteria</taxon>
        <taxon>Bacillati</taxon>
        <taxon>Actinomycetota</taxon>
        <taxon>Actinomycetes</taxon>
        <taxon>Propionibacteriales</taxon>
        <taxon>Nocardioidaceae</taxon>
        <taxon>Nocardioides</taxon>
    </lineage>
</organism>
<dbReference type="PRINTS" id="PR00014">
    <property type="entry name" value="FNTYPEIII"/>
</dbReference>
<keyword evidence="1" id="KW-0677">Repeat</keyword>
<keyword evidence="2" id="KW-0378">Hydrolase</keyword>
<gene>
    <name evidence="7" type="ORF">GCM10009737_18020</name>
</gene>
<dbReference type="InterPro" id="IPR050964">
    <property type="entry name" value="Striated_Muscle_Regulatory"/>
</dbReference>
<dbReference type="InterPro" id="IPR013783">
    <property type="entry name" value="Ig-like_fold"/>
</dbReference>
<feature type="domain" description="Fibronectin type-III" evidence="6">
    <location>
        <begin position="334"/>
        <end position="423"/>
    </location>
</feature>
<keyword evidence="3" id="KW-0119">Carbohydrate metabolism</keyword>
<feature type="domain" description="Fibronectin type-III" evidence="6">
    <location>
        <begin position="425"/>
        <end position="508"/>
    </location>
</feature>
<dbReference type="EMBL" id="BAAAMY010000004">
    <property type="protein sequence ID" value="GAA1916983.1"/>
    <property type="molecule type" value="Genomic_DNA"/>
</dbReference>
<feature type="domain" description="Fibronectin type-III" evidence="6">
    <location>
        <begin position="145"/>
        <end position="239"/>
    </location>
</feature>
<dbReference type="CDD" id="cd00063">
    <property type="entry name" value="FN3"/>
    <property type="match status" value="5"/>
</dbReference>
<dbReference type="InterPro" id="IPR003961">
    <property type="entry name" value="FN3_dom"/>
</dbReference>
<dbReference type="Gene3D" id="2.60.40.10">
    <property type="entry name" value="Immunoglobulins"/>
    <property type="match status" value="5"/>
</dbReference>
<reference evidence="7 8" key="1">
    <citation type="journal article" date="2019" name="Int. J. Syst. Evol. Microbiol.">
        <title>The Global Catalogue of Microorganisms (GCM) 10K type strain sequencing project: providing services to taxonomists for standard genome sequencing and annotation.</title>
        <authorList>
            <consortium name="The Broad Institute Genomics Platform"/>
            <consortium name="The Broad Institute Genome Sequencing Center for Infectious Disease"/>
            <person name="Wu L."/>
            <person name="Ma J."/>
        </authorList>
    </citation>
    <scope>NUCLEOTIDE SEQUENCE [LARGE SCALE GENOMIC DNA]</scope>
    <source>
        <strain evidence="7 8">JCM 14046</strain>
    </source>
</reference>
<dbReference type="SMART" id="SM00060">
    <property type="entry name" value="FN3"/>
    <property type="match status" value="5"/>
</dbReference>
<feature type="domain" description="Fibronectin type-III" evidence="6">
    <location>
        <begin position="243"/>
        <end position="333"/>
    </location>
</feature>
<evidence type="ECO:0000259" key="6">
    <source>
        <dbReference type="PROSITE" id="PS50853"/>
    </source>
</evidence>
<name>A0ABN2PC78_9ACTN</name>
<dbReference type="SUPFAM" id="SSF49265">
    <property type="entry name" value="Fibronectin type III"/>
    <property type="match status" value="3"/>
</dbReference>
<evidence type="ECO:0000256" key="2">
    <source>
        <dbReference type="ARBA" id="ARBA00023295"/>
    </source>
</evidence>
<dbReference type="PANTHER" id="PTHR13817">
    <property type="entry name" value="TITIN"/>
    <property type="match status" value="1"/>
</dbReference>
<dbReference type="Pfam" id="PF00041">
    <property type="entry name" value="fn3"/>
    <property type="match status" value="5"/>
</dbReference>
<proteinExistence type="predicted"/>
<evidence type="ECO:0000313" key="7">
    <source>
        <dbReference type="EMBL" id="GAA1916983.1"/>
    </source>
</evidence>
<dbReference type="Proteomes" id="UP001501612">
    <property type="component" value="Unassembled WGS sequence"/>
</dbReference>
<accession>A0ABN2PC78</accession>
<sequence>MTTSSSPRRPRGPLAVLALVALVVGLLAGPGATAAPAAPTAPAAPVGAAAAEAPLQVQGVTATAGDGSATVSWQLPLLAVLVTSYTVTAQPGGASVTVGDPLATSAVVPGLRNGTAYTFTVAASDLLGTGPASVPSAPVVPQAAPGLPPQVQGVTATPGDASARVAWTALGGEVTSYTVTASPGGSSVVVGAARAGSAPQAVVGGLTNGTAYTVTVTAAGAAGSGPASAPSAPVTPRAAPLLPVPSVTDVAATAGDRAATVTWTPPALPVGLGYRVDVVGTGVSVEVADPTASSATVEGLTNGRAYSFTVTTTRVDGATSDPAGPTAPVVPAGPPLAPTGVAAARGDGSLVVTWAPAVANGADVTAYRVRVGDQEQTVPASPRRLEVTGLRNGTAYDVTVTATNAAGTGPASAPVRATPAAPPGRVARPTATVTGRTVVLRWRAPAANGAAVTGYRVSGGPRARSVGAGTRTLRLTGLSARRYAFRVTARNAVGAGPASTPVRVRVRR</sequence>
<evidence type="ECO:0000256" key="4">
    <source>
        <dbReference type="SAM" id="MobiDB-lite"/>
    </source>
</evidence>
<keyword evidence="2" id="KW-0326">Glycosidase</keyword>